<gene>
    <name evidence="3" type="ORF">EJB05_54106</name>
</gene>
<evidence type="ECO:0000313" key="4">
    <source>
        <dbReference type="Proteomes" id="UP000324897"/>
    </source>
</evidence>
<feature type="non-terminal residue" evidence="3">
    <location>
        <position position="1"/>
    </location>
</feature>
<evidence type="ECO:0000313" key="3">
    <source>
        <dbReference type="EMBL" id="TVU00464.1"/>
    </source>
</evidence>
<keyword evidence="2" id="KW-0732">Signal</keyword>
<feature type="compositionally biased region" description="Pro residues" evidence="1">
    <location>
        <begin position="153"/>
        <end position="167"/>
    </location>
</feature>
<dbReference type="Proteomes" id="UP000324897">
    <property type="component" value="Unassembled WGS sequence"/>
</dbReference>
<dbReference type="EMBL" id="RWGY01000584">
    <property type="protein sequence ID" value="TVU00464.1"/>
    <property type="molecule type" value="Genomic_DNA"/>
</dbReference>
<feature type="chain" id="PRO_5023850909" evidence="2">
    <location>
        <begin position="25"/>
        <end position="167"/>
    </location>
</feature>
<organism evidence="3 4">
    <name type="scientific">Eragrostis curvula</name>
    <name type="common">weeping love grass</name>
    <dbReference type="NCBI Taxonomy" id="38414"/>
    <lineage>
        <taxon>Eukaryota</taxon>
        <taxon>Viridiplantae</taxon>
        <taxon>Streptophyta</taxon>
        <taxon>Embryophyta</taxon>
        <taxon>Tracheophyta</taxon>
        <taxon>Spermatophyta</taxon>
        <taxon>Magnoliopsida</taxon>
        <taxon>Liliopsida</taxon>
        <taxon>Poales</taxon>
        <taxon>Poaceae</taxon>
        <taxon>PACMAD clade</taxon>
        <taxon>Chloridoideae</taxon>
        <taxon>Eragrostideae</taxon>
        <taxon>Eragrostidinae</taxon>
        <taxon>Eragrostis</taxon>
    </lineage>
</organism>
<feature type="signal peptide" evidence="2">
    <location>
        <begin position="1"/>
        <end position="24"/>
    </location>
</feature>
<comment type="caution">
    <text evidence="3">The sequence shown here is derived from an EMBL/GenBank/DDBJ whole genome shotgun (WGS) entry which is preliminary data.</text>
</comment>
<protein>
    <submittedName>
        <fullName evidence="3">Uncharacterized protein</fullName>
    </submittedName>
</protein>
<name>A0A5J9SNA9_9POAL</name>
<proteinExistence type="predicted"/>
<dbReference type="Gramene" id="TVU00464">
    <property type="protein sequence ID" value="TVU00464"/>
    <property type="gene ID" value="EJB05_54106"/>
</dbReference>
<keyword evidence="4" id="KW-1185">Reference proteome</keyword>
<dbReference type="AlphaFoldDB" id="A0A5J9SNA9"/>
<feature type="region of interest" description="Disordered" evidence="1">
    <location>
        <begin position="146"/>
        <end position="167"/>
    </location>
</feature>
<evidence type="ECO:0000256" key="1">
    <source>
        <dbReference type="SAM" id="MobiDB-lite"/>
    </source>
</evidence>
<feature type="compositionally biased region" description="Low complexity" evidence="1">
    <location>
        <begin position="87"/>
        <end position="117"/>
    </location>
</feature>
<sequence>MSGDTSFFFCFFLSSSIFLRDVLDDAGVGGHASRSLRLKRPSGRPQGKLNVCVAVEEAQALLRPQPLPGVGVRLLRARPLRPRRRPYTAVPPAGYPAAAPLRPRPSASGYPAASPYASVPPQPAYRAAAATPPVVVAAVPLRRTPWTHRLGGAPPPPPPPLKSPSNN</sequence>
<accession>A0A5J9SNA9</accession>
<evidence type="ECO:0000256" key="2">
    <source>
        <dbReference type="SAM" id="SignalP"/>
    </source>
</evidence>
<feature type="region of interest" description="Disordered" evidence="1">
    <location>
        <begin position="83"/>
        <end position="117"/>
    </location>
</feature>
<reference evidence="3 4" key="1">
    <citation type="journal article" date="2019" name="Sci. Rep.">
        <title>A high-quality genome of Eragrostis curvula grass provides insights into Poaceae evolution and supports new strategies to enhance forage quality.</title>
        <authorList>
            <person name="Carballo J."/>
            <person name="Santos B.A.C.M."/>
            <person name="Zappacosta D."/>
            <person name="Garbus I."/>
            <person name="Selva J.P."/>
            <person name="Gallo C.A."/>
            <person name="Diaz A."/>
            <person name="Albertini E."/>
            <person name="Caccamo M."/>
            <person name="Echenique V."/>
        </authorList>
    </citation>
    <scope>NUCLEOTIDE SEQUENCE [LARGE SCALE GENOMIC DNA]</scope>
    <source>
        <strain evidence="4">cv. Victoria</strain>
        <tissue evidence="3">Leaf</tissue>
    </source>
</reference>